<evidence type="ECO:0000256" key="1">
    <source>
        <dbReference type="SAM" id="MobiDB-lite"/>
    </source>
</evidence>
<comment type="caution">
    <text evidence="2">The sequence shown here is derived from an EMBL/GenBank/DDBJ whole genome shotgun (WGS) entry which is preliminary data.</text>
</comment>
<dbReference type="VEuPathDB" id="FungiDB:PABG_11034"/>
<dbReference type="VEuPathDB" id="FungiDB:PADG_02465"/>
<name>A0A1D2JPR0_PARBR</name>
<dbReference type="InterPro" id="IPR011990">
    <property type="entry name" value="TPR-like_helical_dom_sf"/>
</dbReference>
<accession>A0A1D2JPR0</accession>
<dbReference type="Pfam" id="PF13374">
    <property type="entry name" value="TPR_10"/>
    <property type="match status" value="3"/>
</dbReference>
<dbReference type="EMBL" id="LZYO01000005">
    <property type="protein sequence ID" value="ODH45172.1"/>
    <property type="molecule type" value="Genomic_DNA"/>
</dbReference>
<dbReference type="Gene3D" id="1.25.40.10">
    <property type="entry name" value="Tetratricopeptide repeat domain"/>
    <property type="match status" value="1"/>
</dbReference>
<evidence type="ECO:0008006" key="4">
    <source>
        <dbReference type="Google" id="ProtNLM"/>
    </source>
</evidence>
<evidence type="ECO:0000313" key="3">
    <source>
        <dbReference type="Proteomes" id="UP000242814"/>
    </source>
</evidence>
<dbReference type="PANTHER" id="PTHR46082">
    <property type="entry name" value="ATP/GTP-BINDING PROTEIN-RELATED"/>
    <property type="match status" value="1"/>
</dbReference>
<dbReference type="VEuPathDB" id="FungiDB:PABG_00077"/>
<dbReference type="VEuPathDB" id="FungiDB:PADG_11433"/>
<dbReference type="InterPro" id="IPR053137">
    <property type="entry name" value="NLR-like"/>
</dbReference>
<organism evidence="2 3">
    <name type="scientific">Paracoccidioides brasiliensis</name>
    <dbReference type="NCBI Taxonomy" id="121759"/>
    <lineage>
        <taxon>Eukaryota</taxon>
        <taxon>Fungi</taxon>
        <taxon>Dikarya</taxon>
        <taxon>Ascomycota</taxon>
        <taxon>Pezizomycotina</taxon>
        <taxon>Eurotiomycetes</taxon>
        <taxon>Eurotiomycetidae</taxon>
        <taxon>Onygenales</taxon>
        <taxon>Ajellomycetaceae</taxon>
        <taxon>Paracoccidioides</taxon>
    </lineage>
</organism>
<gene>
    <name evidence="2" type="ORF">ACO22_00285</name>
</gene>
<dbReference type="SUPFAM" id="SSF48452">
    <property type="entry name" value="TPR-like"/>
    <property type="match status" value="1"/>
</dbReference>
<feature type="region of interest" description="Disordered" evidence="1">
    <location>
        <begin position="106"/>
        <end position="137"/>
    </location>
</feature>
<evidence type="ECO:0000313" key="2">
    <source>
        <dbReference type="EMBL" id="ODH45172.1"/>
    </source>
</evidence>
<dbReference type="AlphaFoldDB" id="A0A1D2JPR0"/>
<feature type="region of interest" description="Disordered" evidence="1">
    <location>
        <begin position="53"/>
        <end position="75"/>
    </location>
</feature>
<sequence length="398" mass="45147">MTLQRPISPPHQLSTRRAFQNSFQQLLTGHLLPAIRASAQPRSLDQSKHSLTVSHSVGCGHSGTAPLEHSKGQTKDGIREVYIRPRPGMLRRPPQEPYVLAPCHMQDMKPISSGPIPQPHERPSPPAPQTNSGKRIVNPQTCTTHEKYDVSLFDIVLVHPIQSTFITFDSVPTPPSTEPARTEFINNHFIQQINWYPWTCDLMSKDMTDTTIRDPGVEMNMCSRYVEAEAIITPLYRNAQKQLGFMHPITIYHMNNLGVALGGQGKYRESESILNDTVGMKFQELDSSHLSTLGSMMNIVLAYKCQGNWQRAEEVLTQMINIRVNDQGVPDPDFLDWNDHLGVILAIQQKYDEAEKVLMRCYEVRQRLGRDPYIFCTQYTLEWVQKKKGASAQEKKSA</sequence>
<proteinExistence type="predicted"/>
<protein>
    <recommendedName>
        <fullName evidence="4">MalT-like TPR region domain-containing protein</fullName>
    </recommendedName>
</protein>
<dbReference type="Proteomes" id="UP000242814">
    <property type="component" value="Unassembled WGS sequence"/>
</dbReference>
<dbReference type="PANTHER" id="PTHR46082:SF6">
    <property type="entry name" value="AAA+ ATPASE DOMAIN-CONTAINING PROTEIN-RELATED"/>
    <property type="match status" value="1"/>
</dbReference>
<reference evidence="2 3" key="1">
    <citation type="submission" date="2016-06" db="EMBL/GenBank/DDBJ databases">
        <authorList>
            <person name="Kjaerup R.B."/>
            <person name="Dalgaard T.S."/>
            <person name="Juul-Madsen H.R."/>
        </authorList>
    </citation>
    <scope>NUCLEOTIDE SEQUENCE [LARGE SCALE GENOMIC DNA]</scope>
    <source>
        <strain evidence="2 3">Pb300</strain>
    </source>
</reference>